<evidence type="ECO:0000256" key="1">
    <source>
        <dbReference type="SAM" id="MobiDB-lite"/>
    </source>
</evidence>
<feature type="compositionally biased region" description="Low complexity" evidence="1">
    <location>
        <begin position="94"/>
        <end position="104"/>
    </location>
</feature>
<feature type="region of interest" description="Disordered" evidence="1">
    <location>
        <begin position="80"/>
        <end position="156"/>
    </location>
</feature>
<dbReference type="AlphaFoldDB" id="A0A7S1Z6V3"/>
<name>A0A7S1Z6V3_TRICV</name>
<evidence type="ECO:0000313" key="2">
    <source>
        <dbReference type="EMBL" id="CAD9329871.1"/>
    </source>
</evidence>
<proteinExistence type="predicted"/>
<accession>A0A7S1Z6V3</accession>
<sequence length="156" mass="17681">MDIENKELTEYLDEVDGFVKLRPIIVIDGEDISGSQGRFGGDEPHIGDGNGNYDRSKYKGVLGDILDTFTHICTPTQCGQFRYDQRKKKHRMSEGSSRGSPSSRQPALSMERRRRGDSGHSTVPLRSHSYRKSESMLPPQHFFRPVSEDEDFMAKA</sequence>
<gene>
    <name evidence="2" type="ORF">OSIN01602_LOCUS5363</name>
</gene>
<reference evidence="2" key="1">
    <citation type="submission" date="2021-01" db="EMBL/GenBank/DDBJ databases">
        <authorList>
            <person name="Corre E."/>
            <person name="Pelletier E."/>
            <person name="Niang G."/>
            <person name="Scheremetjew M."/>
            <person name="Finn R."/>
            <person name="Kale V."/>
            <person name="Holt S."/>
            <person name="Cochrane G."/>
            <person name="Meng A."/>
            <person name="Brown T."/>
            <person name="Cohen L."/>
        </authorList>
    </citation>
    <scope>NUCLEOTIDE SEQUENCE</scope>
    <source>
        <strain evidence="2">Grunow 1884</strain>
    </source>
</reference>
<protein>
    <submittedName>
        <fullName evidence="2">Uncharacterized protein</fullName>
    </submittedName>
</protein>
<organism evidence="2">
    <name type="scientific">Trieres chinensis</name>
    <name type="common">Marine centric diatom</name>
    <name type="synonym">Odontella sinensis</name>
    <dbReference type="NCBI Taxonomy" id="1514140"/>
    <lineage>
        <taxon>Eukaryota</taxon>
        <taxon>Sar</taxon>
        <taxon>Stramenopiles</taxon>
        <taxon>Ochrophyta</taxon>
        <taxon>Bacillariophyta</taxon>
        <taxon>Mediophyceae</taxon>
        <taxon>Biddulphiophycidae</taxon>
        <taxon>Eupodiscales</taxon>
        <taxon>Parodontellaceae</taxon>
        <taxon>Trieres</taxon>
    </lineage>
</organism>
<dbReference type="EMBL" id="HBGO01009673">
    <property type="protein sequence ID" value="CAD9329871.1"/>
    <property type="molecule type" value="Transcribed_RNA"/>
</dbReference>